<feature type="region of interest" description="Disordered" evidence="1">
    <location>
        <begin position="223"/>
        <end position="271"/>
    </location>
</feature>
<dbReference type="PANTHER" id="PTHR31360:SF0">
    <property type="entry name" value="OIL BODY-ASSOCIATED PROTEIN 1B"/>
    <property type="match status" value="1"/>
</dbReference>
<accession>A0A5C8ZGH7</accession>
<evidence type="ECO:0000313" key="3">
    <source>
        <dbReference type="Proteomes" id="UP000321234"/>
    </source>
</evidence>
<comment type="caution">
    <text evidence="2">The sequence shown here is derived from an EMBL/GenBank/DDBJ whole genome shotgun (WGS) entry which is preliminary data.</text>
</comment>
<organism evidence="2 3">
    <name type="scientific">Quadrisphaera setariae</name>
    <dbReference type="NCBI Taxonomy" id="2593304"/>
    <lineage>
        <taxon>Bacteria</taxon>
        <taxon>Bacillati</taxon>
        <taxon>Actinomycetota</taxon>
        <taxon>Actinomycetes</taxon>
        <taxon>Kineosporiales</taxon>
        <taxon>Kineosporiaceae</taxon>
        <taxon>Quadrisphaera</taxon>
    </lineage>
</organism>
<gene>
    <name evidence="2" type="ORF">FMM08_05655</name>
</gene>
<evidence type="ECO:0000256" key="1">
    <source>
        <dbReference type="SAM" id="MobiDB-lite"/>
    </source>
</evidence>
<dbReference type="InterPro" id="IPR010686">
    <property type="entry name" value="OBAP-like"/>
</dbReference>
<dbReference type="Pfam" id="PF06884">
    <property type="entry name" value="DUF1264"/>
    <property type="match status" value="1"/>
</dbReference>
<dbReference type="PANTHER" id="PTHR31360">
    <property type="match status" value="1"/>
</dbReference>
<dbReference type="Proteomes" id="UP000321234">
    <property type="component" value="Unassembled WGS sequence"/>
</dbReference>
<dbReference type="OrthoDB" id="254168at2"/>
<dbReference type="RefSeq" id="WP_147925403.1">
    <property type="nucleotide sequence ID" value="NZ_VKAC01000003.1"/>
</dbReference>
<keyword evidence="3" id="KW-1185">Reference proteome</keyword>
<name>A0A5C8ZGH7_9ACTN</name>
<evidence type="ECO:0000313" key="2">
    <source>
        <dbReference type="EMBL" id="TXR56982.1"/>
    </source>
</evidence>
<sequence>MTRTWTPSPARTPAAPALLDGRALGGLAAGAALAAGVVLARRVAGVARGSHGTSLRLRALDTAAGVLQRKRPLEAVSTCLNGFHFYADDLGRQVEATHLCSHRRPGLHQCVIYDSDAPDARLIGVEYIVSEERFRSLPEEEKRLWHSHRHEVRSGTLVAPGVPQAAEHAHVEHLAGTYGKTFHTWQYDRDDEVPLGVPQLMMAFTGDGQLRPDLLRARDQRLGVSAERKRRQRADVAVGGPVPGADAWEHGTTPQLRVEEVPVRRPVRPSP</sequence>
<proteinExistence type="predicted"/>
<dbReference type="AlphaFoldDB" id="A0A5C8ZGH7"/>
<protein>
    <submittedName>
        <fullName evidence="2">DUF1264 domain-containing protein</fullName>
    </submittedName>
</protein>
<dbReference type="EMBL" id="VKAC01000003">
    <property type="protein sequence ID" value="TXR56982.1"/>
    <property type="molecule type" value="Genomic_DNA"/>
</dbReference>
<reference evidence="2 3" key="1">
    <citation type="submission" date="2019-07" db="EMBL/GenBank/DDBJ databases">
        <title>Quadrisphaera sp. strain DD2A genome sequencing and assembly.</title>
        <authorList>
            <person name="Kim I."/>
        </authorList>
    </citation>
    <scope>NUCLEOTIDE SEQUENCE [LARGE SCALE GENOMIC DNA]</scope>
    <source>
        <strain evidence="2 3">DD2A</strain>
    </source>
</reference>